<keyword evidence="2" id="KW-1185">Reference proteome</keyword>
<organism evidence="1 2">
    <name type="scientific">Gymnopilus junonius</name>
    <name type="common">Spectacular rustgill mushroom</name>
    <name type="synonym">Gymnopilus spectabilis subsp. junonius</name>
    <dbReference type="NCBI Taxonomy" id="109634"/>
    <lineage>
        <taxon>Eukaryota</taxon>
        <taxon>Fungi</taxon>
        <taxon>Dikarya</taxon>
        <taxon>Basidiomycota</taxon>
        <taxon>Agaricomycotina</taxon>
        <taxon>Agaricomycetes</taxon>
        <taxon>Agaricomycetidae</taxon>
        <taxon>Agaricales</taxon>
        <taxon>Agaricineae</taxon>
        <taxon>Hymenogastraceae</taxon>
        <taxon>Gymnopilus</taxon>
    </lineage>
</organism>
<reference evidence="1" key="1">
    <citation type="submission" date="2020-11" db="EMBL/GenBank/DDBJ databases">
        <authorList>
            <consortium name="DOE Joint Genome Institute"/>
            <person name="Ahrendt S."/>
            <person name="Riley R."/>
            <person name="Andreopoulos W."/>
            <person name="LaButti K."/>
            <person name="Pangilinan J."/>
            <person name="Ruiz-duenas F.J."/>
            <person name="Barrasa J.M."/>
            <person name="Sanchez-Garcia M."/>
            <person name="Camarero S."/>
            <person name="Miyauchi S."/>
            <person name="Serrano A."/>
            <person name="Linde D."/>
            <person name="Babiker R."/>
            <person name="Drula E."/>
            <person name="Ayuso-Fernandez I."/>
            <person name="Pacheco R."/>
            <person name="Padilla G."/>
            <person name="Ferreira P."/>
            <person name="Barriuso J."/>
            <person name="Kellner H."/>
            <person name="Castanera R."/>
            <person name="Alfaro M."/>
            <person name="Ramirez L."/>
            <person name="Pisabarro A.G."/>
            <person name="Kuo A."/>
            <person name="Tritt A."/>
            <person name="Lipzen A."/>
            <person name="He G."/>
            <person name="Yan M."/>
            <person name="Ng V."/>
            <person name="Cullen D."/>
            <person name="Martin F."/>
            <person name="Rosso M.-N."/>
            <person name="Henrissat B."/>
            <person name="Hibbett D."/>
            <person name="Martinez A.T."/>
            <person name="Grigoriev I.V."/>
        </authorList>
    </citation>
    <scope>NUCLEOTIDE SEQUENCE</scope>
    <source>
        <strain evidence="1">AH 44721</strain>
    </source>
</reference>
<accession>A0A9P5NRC0</accession>
<dbReference type="OrthoDB" id="3222453at2759"/>
<evidence type="ECO:0000313" key="1">
    <source>
        <dbReference type="EMBL" id="KAF8902748.1"/>
    </source>
</evidence>
<gene>
    <name evidence="1" type="ORF">CPB84DRAFT_1746486</name>
</gene>
<comment type="caution">
    <text evidence="1">The sequence shown here is derived from an EMBL/GenBank/DDBJ whole genome shotgun (WGS) entry which is preliminary data.</text>
</comment>
<dbReference type="AlphaFoldDB" id="A0A9P5NRC0"/>
<sequence>MPLEQLEGLLLLGIHFTKDKFLKLLRRYSLCLNRASEVKVIPDYFKLGSIVTNRGVNVDRISEEPFSFNAYAANFLCGPQHVKFPLHPSILILQILLKQHPTANIVLVEDSVWHELVKDGYATLPEFLDLVITVLMSCDLVKIEELVSLRAQKLETPPSKAGLIKDLFAKYIDWRAQNQVLC</sequence>
<protein>
    <submittedName>
        <fullName evidence="1">Uncharacterized protein</fullName>
    </submittedName>
</protein>
<proteinExistence type="predicted"/>
<name>A0A9P5NRC0_GYMJU</name>
<evidence type="ECO:0000313" key="2">
    <source>
        <dbReference type="Proteomes" id="UP000724874"/>
    </source>
</evidence>
<dbReference type="Proteomes" id="UP000724874">
    <property type="component" value="Unassembled WGS sequence"/>
</dbReference>
<dbReference type="EMBL" id="JADNYJ010000034">
    <property type="protein sequence ID" value="KAF8902748.1"/>
    <property type="molecule type" value="Genomic_DNA"/>
</dbReference>